<reference evidence="3" key="1">
    <citation type="submission" date="2019-11" db="EMBL/GenBank/DDBJ databases">
        <title>Genome sequence of Heliorestis convoluta strain HH, an alkaliphilic and minimalistic phototrophic bacterium from a soda lake in Egypt.</title>
        <authorList>
            <person name="Dewey E.D."/>
            <person name="Stokes L.M."/>
            <person name="Burchell B.M."/>
            <person name="Shaffer K.N."/>
            <person name="Huntington A.M."/>
            <person name="Baker J.M."/>
            <person name="Nadendla S."/>
            <person name="Giglio M.G."/>
            <person name="Touchman J.W."/>
            <person name="Blankenship R.E."/>
            <person name="Madigan M.T."/>
            <person name="Sattley W.M."/>
        </authorList>
    </citation>
    <scope>NUCLEOTIDE SEQUENCE [LARGE SCALE GENOMIC DNA]</scope>
    <source>
        <strain evidence="3">HH</strain>
    </source>
</reference>
<dbReference type="GO" id="GO:0032259">
    <property type="term" value="P:methylation"/>
    <property type="evidence" value="ECO:0007669"/>
    <property type="project" value="UniProtKB-KW"/>
</dbReference>
<dbReference type="Proteomes" id="UP000366051">
    <property type="component" value="Chromosome"/>
</dbReference>
<dbReference type="CDD" id="cd02440">
    <property type="entry name" value="AdoMet_MTases"/>
    <property type="match status" value="1"/>
</dbReference>
<proteinExistence type="predicted"/>
<protein>
    <submittedName>
        <fullName evidence="2">Class I SAM-dependent methyltransferase</fullName>
        <ecNumber evidence="2">2.1.1.-</ecNumber>
    </submittedName>
</protein>
<dbReference type="InterPro" id="IPR041698">
    <property type="entry name" value="Methyltransf_25"/>
</dbReference>
<name>A0A5Q2MZZ2_9FIRM</name>
<dbReference type="EMBL" id="CP045875">
    <property type="protein sequence ID" value="QGG47033.1"/>
    <property type="molecule type" value="Genomic_DNA"/>
</dbReference>
<keyword evidence="2" id="KW-0808">Transferase</keyword>
<sequence length="260" mass="29825">MALYDHLRAYYELVFPTRKEVIDFLEHQFAQDGLLQIIDAACGTGGQALALAERGYNLLALDLHEAMVEAGRNKARAMEIPSAGEVLSSGTVRFEVMDMTRLRLFPTEPWQGLYCIGNSLPHLIEEGQVEKTLQNWRENLTSQHKTLIIQIVNFSKIFNEGGEFPLLTGQKDDVKVTFERRYEEKESNLISFITHLKIEKGEEEKTYRDETTLRPLTKGFLQEHLQRLGYNDLQWYGDVTGKPFHPEESPAIVVVARIKR</sequence>
<dbReference type="Gene3D" id="2.20.25.110">
    <property type="entry name" value="S-adenosyl-L-methionine-dependent methyltransferases"/>
    <property type="match status" value="1"/>
</dbReference>
<dbReference type="GO" id="GO:0008168">
    <property type="term" value="F:methyltransferase activity"/>
    <property type="evidence" value="ECO:0007669"/>
    <property type="project" value="UniProtKB-KW"/>
</dbReference>
<dbReference type="AlphaFoldDB" id="A0A5Q2MZZ2"/>
<evidence type="ECO:0000313" key="2">
    <source>
        <dbReference type="EMBL" id="QGG47033.1"/>
    </source>
</evidence>
<dbReference type="InterPro" id="IPR029063">
    <property type="entry name" value="SAM-dependent_MTases_sf"/>
</dbReference>
<dbReference type="EC" id="2.1.1.-" evidence="2"/>
<dbReference type="SUPFAM" id="SSF53335">
    <property type="entry name" value="S-adenosyl-L-methionine-dependent methyltransferases"/>
    <property type="match status" value="1"/>
</dbReference>
<organism evidence="2 3">
    <name type="scientific">Heliorestis convoluta</name>
    <dbReference type="NCBI Taxonomy" id="356322"/>
    <lineage>
        <taxon>Bacteria</taxon>
        <taxon>Bacillati</taxon>
        <taxon>Bacillota</taxon>
        <taxon>Clostridia</taxon>
        <taxon>Eubacteriales</taxon>
        <taxon>Heliobacteriaceae</taxon>
        <taxon>Heliorestis</taxon>
    </lineage>
</organism>
<keyword evidence="2" id="KW-0489">Methyltransferase</keyword>
<keyword evidence="3" id="KW-1185">Reference proteome</keyword>
<dbReference type="OrthoDB" id="9791837at2"/>
<gene>
    <name evidence="2" type="ORF">FTV88_0877</name>
</gene>
<dbReference type="Pfam" id="PF13649">
    <property type="entry name" value="Methyltransf_25"/>
    <property type="match status" value="1"/>
</dbReference>
<dbReference type="RefSeq" id="WP_153724496.1">
    <property type="nucleotide sequence ID" value="NZ_CP045875.1"/>
</dbReference>
<evidence type="ECO:0000259" key="1">
    <source>
        <dbReference type="Pfam" id="PF13649"/>
    </source>
</evidence>
<accession>A0A5Q2MZZ2</accession>
<evidence type="ECO:0000313" key="3">
    <source>
        <dbReference type="Proteomes" id="UP000366051"/>
    </source>
</evidence>
<dbReference type="KEGG" id="hcv:FTV88_0877"/>
<feature type="domain" description="Methyltransferase" evidence="1">
    <location>
        <begin position="37"/>
        <end position="141"/>
    </location>
</feature>
<dbReference type="Gene3D" id="3.40.50.150">
    <property type="entry name" value="Vaccinia Virus protein VP39"/>
    <property type="match status" value="1"/>
</dbReference>